<keyword evidence="2 5" id="KW-0732">Signal</keyword>
<name>A0AA89AS86_9ASTE</name>
<dbReference type="CDD" id="cd01837">
    <property type="entry name" value="SGNH_plant_lipase_like"/>
    <property type="match status" value="1"/>
</dbReference>
<organism evidence="6 7">
    <name type="scientific">Escallonia herrerae</name>
    <dbReference type="NCBI Taxonomy" id="1293975"/>
    <lineage>
        <taxon>Eukaryota</taxon>
        <taxon>Viridiplantae</taxon>
        <taxon>Streptophyta</taxon>
        <taxon>Embryophyta</taxon>
        <taxon>Tracheophyta</taxon>
        <taxon>Spermatophyta</taxon>
        <taxon>Magnoliopsida</taxon>
        <taxon>eudicotyledons</taxon>
        <taxon>Gunneridae</taxon>
        <taxon>Pentapetalae</taxon>
        <taxon>asterids</taxon>
        <taxon>campanulids</taxon>
        <taxon>Escalloniales</taxon>
        <taxon>Escalloniaceae</taxon>
        <taxon>Escallonia</taxon>
    </lineage>
</organism>
<dbReference type="Pfam" id="PF00657">
    <property type="entry name" value="Lipase_GDSL"/>
    <property type="match status" value="1"/>
</dbReference>
<dbReference type="PANTHER" id="PTHR22835:SF532">
    <property type="entry name" value="SERINE-RICH ADHESIN FOR PLATELETS-LIKE ISOFORM X1"/>
    <property type="match status" value="1"/>
</dbReference>
<evidence type="ECO:0000256" key="1">
    <source>
        <dbReference type="ARBA" id="ARBA00008668"/>
    </source>
</evidence>
<evidence type="ECO:0000256" key="5">
    <source>
        <dbReference type="SAM" id="SignalP"/>
    </source>
</evidence>
<dbReference type="EMBL" id="JAVXUP010001320">
    <property type="protein sequence ID" value="KAK3013125.1"/>
    <property type="molecule type" value="Genomic_DNA"/>
</dbReference>
<dbReference type="SUPFAM" id="SSF52266">
    <property type="entry name" value="SGNH hydrolase"/>
    <property type="match status" value="1"/>
</dbReference>
<evidence type="ECO:0000313" key="6">
    <source>
        <dbReference type="EMBL" id="KAK3013125.1"/>
    </source>
</evidence>
<comment type="caution">
    <text evidence="6">The sequence shown here is derived from an EMBL/GenBank/DDBJ whole genome shotgun (WGS) entry which is preliminary data.</text>
</comment>
<dbReference type="AlphaFoldDB" id="A0AA89AS86"/>
<gene>
    <name evidence="6" type="ORF">RJ639_008548</name>
</gene>
<dbReference type="InterPro" id="IPR036514">
    <property type="entry name" value="SGNH_hydro_sf"/>
</dbReference>
<feature type="signal peptide" evidence="5">
    <location>
        <begin position="1"/>
        <end position="23"/>
    </location>
</feature>
<keyword evidence="3" id="KW-0378">Hydrolase</keyword>
<sequence length="390" mass="42580">MKSTCVVLPLAFSFLLLSSLSSAHNKTHKSSSSSSSSSSSLHSSYKGCFSNVYAFGDSYTDTGNAHFLGTLPSFTGSKNSPYSTNRLSDGRLVVDFLCDALALPPLPPYKATTTLNSTSGVNFALAGSTTLSNDFFANYKFGDFPLWKDVPLNIQTQIDWFNRFHTGIECKGKDAGACRAKMENTLFWIGEIGVSDYAINIGSSVSARYLTEKTVTNVCKLIQTLLDNGATYIVVQGLPPVGCFPLAVSACPLVQMSKAGCDAIVNSMIMIHNEMLEKNLEKFQKRYPDRTIIYADFWNAYLTVLMNPPKFGFEDPFKACCGAGGGKYNFNSHSLCGSPGTSTCKDPSKYISWDGIHLTEAMYKQVADLFLNQGFCRPSFDQMVKNKSGI</sequence>
<proteinExistence type="inferred from homology"/>
<dbReference type="Proteomes" id="UP001188597">
    <property type="component" value="Unassembled WGS sequence"/>
</dbReference>
<keyword evidence="4" id="KW-0325">Glycoprotein</keyword>
<evidence type="ECO:0000256" key="2">
    <source>
        <dbReference type="ARBA" id="ARBA00022729"/>
    </source>
</evidence>
<evidence type="ECO:0000313" key="7">
    <source>
        <dbReference type="Proteomes" id="UP001188597"/>
    </source>
</evidence>
<dbReference type="PANTHER" id="PTHR22835">
    <property type="entry name" value="ZINC FINGER FYVE DOMAIN CONTAINING PROTEIN"/>
    <property type="match status" value="1"/>
</dbReference>
<keyword evidence="7" id="KW-1185">Reference proteome</keyword>
<accession>A0AA89AS86</accession>
<dbReference type="InterPro" id="IPR001087">
    <property type="entry name" value="GDSL"/>
</dbReference>
<evidence type="ECO:0000256" key="4">
    <source>
        <dbReference type="ARBA" id="ARBA00023180"/>
    </source>
</evidence>
<dbReference type="Gene3D" id="3.40.50.1110">
    <property type="entry name" value="SGNH hydrolase"/>
    <property type="match status" value="1"/>
</dbReference>
<evidence type="ECO:0000256" key="3">
    <source>
        <dbReference type="ARBA" id="ARBA00022801"/>
    </source>
</evidence>
<comment type="similarity">
    <text evidence="1">Belongs to the 'GDSL' lipolytic enzyme family.</text>
</comment>
<protein>
    <submittedName>
        <fullName evidence="6">Uncharacterized protein</fullName>
    </submittedName>
</protein>
<dbReference type="InterPro" id="IPR035669">
    <property type="entry name" value="SGNH_plant_lipase-like"/>
</dbReference>
<reference evidence="6" key="1">
    <citation type="submission" date="2022-12" db="EMBL/GenBank/DDBJ databases">
        <title>Draft genome assemblies for two species of Escallonia (Escalloniales).</title>
        <authorList>
            <person name="Chanderbali A."/>
            <person name="Dervinis C."/>
            <person name="Anghel I."/>
            <person name="Soltis D."/>
            <person name="Soltis P."/>
            <person name="Zapata F."/>
        </authorList>
    </citation>
    <scope>NUCLEOTIDE SEQUENCE</scope>
    <source>
        <strain evidence="6">UCBG64.0493</strain>
        <tissue evidence="6">Leaf</tissue>
    </source>
</reference>
<dbReference type="GO" id="GO:0016788">
    <property type="term" value="F:hydrolase activity, acting on ester bonds"/>
    <property type="evidence" value="ECO:0007669"/>
    <property type="project" value="InterPro"/>
</dbReference>
<feature type="chain" id="PRO_5041635454" evidence="5">
    <location>
        <begin position="24"/>
        <end position="390"/>
    </location>
</feature>